<dbReference type="UniPathway" id="UPA00989"/>
<reference evidence="9 10" key="1">
    <citation type="submission" date="2019-04" db="EMBL/GenBank/DDBJ databases">
        <authorList>
            <person name="Seth-Smith MB H."/>
            <person name="Seth-Smith H."/>
        </authorList>
    </citation>
    <scope>NUCLEOTIDE SEQUENCE [LARGE SCALE GENOMIC DNA]</scope>
    <source>
        <strain evidence="9">USB-603019</strain>
    </source>
</reference>
<dbReference type="Gene3D" id="3.40.50.150">
    <property type="entry name" value="Vaccinia Virus protein VP39"/>
    <property type="match status" value="1"/>
</dbReference>
<dbReference type="RefSeq" id="WP_063665765.1">
    <property type="nucleotide sequence ID" value="NZ_CAJPTR010000017.1"/>
</dbReference>
<comment type="catalytic activity">
    <reaction evidence="1 7">
        <text>guanosine(46) in tRNA + S-adenosyl-L-methionine = N(7)-methylguanosine(46) in tRNA + S-adenosyl-L-homocysteine</text>
        <dbReference type="Rhea" id="RHEA:42708"/>
        <dbReference type="Rhea" id="RHEA-COMP:10188"/>
        <dbReference type="Rhea" id="RHEA-COMP:10189"/>
        <dbReference type="ChEBI" id="CHEBI:57856"/>
        <dbReference type="ChEBI" id="CHEBI:59789"/>
        <dbReference type="ChEBI" id="CHEBI:74269"/>
        <dbReference type="ChEBI" id="CHEBI:74480"/>
        <dbReference type="EC" id="2.1.1.33"/>
    </reaction>
</comment>
<dbReference type="InterPro" id="IPR003358">
    <property type="entry name" value="tRNA_(Gua-N-7)_MeTrfase_Trmb"/>
</dbReference>
<comment type="caution">
    <text evidence="7">Lacks conserved residue(s) required for the propagation of feature annotation.</text>
</comment>
<feature type="region of interest" description="Disordered" evidence="8">
    <location>
        <begin position="265"/>
        <end position="302"/>
    </location>
</feature>
<dbReference type="Pfam" id="PF02390">
    <property type="entry name" value="Methyltransf_4"/>
    <property type="match status" value="1"/>
</dbReference>
<dbReference type="EMBL" id="LR584267">
    <property type="protein sequence ID" value="VHO00922.1"/>
    <property type="molecule type" value="Genomic_DNA"/>
</dbReference>
<keyword evidence="4 7" id="KW-0808">Transferase</keyword>
<evidence type="ECO:0000256" key="1">
    <source>
        <dbReference type="ARBA" id="ARBA00000142"/>
    </source>
</evidence>
<dbReference type="HAMAP" id="MF_01057">
    <property type="entry name" value="tRNA_methyltr_TrmB"/>
    <property type="match status" value="1"/>
</dbReference>
<evidence type="ECO:0000256" key="8">
    <source>
        <dbReference type="SAM" id="MobiDB-lite"/>
    </source>
</evidence>
<evidence type="ECO:0000256" key="3">
    <source>
        <dbReference type="ARBA" id="ARBA00022603"/>
    </source>
</evidence>
<feature type="binding site" evidence="7">
    <location>
        <position position="209"/>
    </location>
    <ligand>
        <name>substrate</name>
    </ligand>
</feature>
<feature type="compositionally biased region" description="Low complexity" evidence="8">
    <location>
        <begin position="269"/>
        <end position="295"/>
    </location>
</feature>
<evidence type="ECO:0000256" key="7">
    <source>
        <dbReference type="HAMAP-Rule" id="MF_01057"/>
    </source>
</evidence>
<dbReference type="AlphaFoldDB" id="A0A5E3ZXC7"/>
<dbReference type="GO" id="GO:0008176">
    <property type="term" value="F:tRNA (guanine(46)-N7)-methyltransferase activity"/>
    <property type="evidence" value="ECO:0007669"/>
    <property type="project" value="UniProtKB-UniRule"/>
</dbReference>
<feature type="binding site" evidence="7">
    <location>
        <begin position="247"/>
        <end position="250"/>
    </location>
    <ligand>
        <name>substrate</name>
    </ligand>
</feature>
<keyword evidence="10" id="KW-1185">Reference proteome</keyword>
<evidence type="ECO:0000256" key="2">
    <source>
        <dbReference type="ARBA" id="ARBA00003015"/>
    </source>
</evidence>
<proteinExistence type="inferred from homology"/>
<dbReference type="CDD" id="cd02440">
    <property type="entry name" value="AdoMet_MTases"/>
    <property type="match status" value="1"/>
</dbReference>
<comment type="similarity">
    <text evidence="7">Belongs to the class I-like SAM-binding methyltransferase superfamily. TrmB family.</text>
</comment>
<feature type="binding site" evidence="7">
    <location>
        <position position="173"/>
    </location>
    <ligand>
        <name>S-adenosyl-L-methionine</name>
        <dbReference type="ChEBI" id="CHEBI:59789"/>
    </ligand>
</feature>
<dbReference type="OrthoDB" id="9802090at2"/>
<dbReference type="InterPro" id="IPR029063">
    <property type="entry name" value="SAM-dependent_MTases_sf"/>
</dbReference>
<dbReference type="PANTHER" id="PTHR23417:SF14">
    <property type="entry name" value="PENTACOTRIPEPTIDE-REPEAT REGION OF PRORP DOMAIN-CONTAINING PROTEIN"/>
    <property type="match status" value="1"/>
</dbReference>
<dbReference type="SUPFAM" id="SSF53335">
    <property type="entry name" value="S-adenosyl-L-methionine-dependent methyltransferases"/>
    <property type="match status" value="1"/>
</dbReference>
<dbReference type="InterPro" id="IPR055361">
    <property type="entry name" value="tRNA_methyltr_TrmB_bact"/>
</dbReference>
<sequence>MTTSAEPTTSTRNPRWNDPAYREALAAEKRAHNAKRDSSSRLYPRVTAFRARKGAISDAKQAIWDEYFPTLGKDASDERLTPADIDTWFGRPATTILEIGFGTGTSTSAMAKEEPATNVLALEVYKPGMAQLLARMVRENIPNIRLLRGDAVDIMDSMLPSDYLDGVRVFFPDPWPKARHHKRRLLQPGTFELIASVLKPGGILHIATDHADYAEFIEETGDACPALIRRQEGLATTAPMSLQRPMTKFEGKGLREGRVIHEFIWQRPADSTSSTGSTSSADSTGSTDSAGTTGSEGDMHEQ</sequence>
<comment type="function">
    <text evidence="2 7">Catalyzes the formation of N(7)-methylguanine at position 46 (m7G46) in tRNA.</text>
</comment>
<dbReference type="GO" id="GO:0043527">
    <property type="term" value="C:tRNA methyltransferase complex"/>
    <property type="evidence" value="ECO:0007669"/>
    <property type="project" value="TreeGrafter"/>
</dbReference>
<dbReference type="PANTHER" id="PTHR23417">
    <property type="entry name" value="3-DEOXY-D-MANNO-OCTULOSONIC-ACID TRANSFERASE/TRNA GUANINE-N 7 - -METHYLTRANSFERASE"/>
    <property type="match status" value="1"/>
</dbReference>
<evidence type="ECO:0000313" key="9">
    <source>
        <dbReference type="EMBL" id="VHO00922.1"/>
    </source>
</evidence>
<comment type="pathway">
    <text evidence="7">tRNA modification; N(7)-methylguanine-tRNA biosynthesis.</text>
</comment>
<feature type="binding site" evidence="7">
    <location>
        <position position="177"/>
    </location>
    <ligand>
        <name>substrate</name>
    </ligand>
</feature>
<feature type="binding site" evidence="7">
    <location>
        <position position="98"/>
    </location>
    <ligand>
        <name>S-adenosyl-L-methionine</name>
        <dbReference type="ChEBI" id="CHEBI:59789"/>
    </ligand>
</feature>
<protein>
    <recommendedName>
        <fullName evidence="7">tRNA (guanine-N(7)-)-methyltransferase</fullName>
        <ecNumber evidence="7">2.1.1.33</ecNumber>
    </recommendedName>
    <alternativeName>
        <fullName evidence="7">tRNA (guanine(46)-N(7))-methyltransferase</fullName>
    </alternativeName>
    <alternativeName>
        <fullName evidence="7">tRNA(m7G46)-methyltransferase</fullName>
    </alternativeName>
</protein>
<keyword evidence="3 7" id="KW-0489">Methyltransferase</keyword>
<feature type="binding site" evidence="7">
    <location>
        <position position="150"/>
    </location>
    <ligand>
        <name>S-adenosyl-L-methionine</name>
        <dbReference type="ChEBI" id="CHEBI:59789"/>
    </ligand>
</feature>
<evidence type="ECO:0000256" key="6">
    <source>
        <dbReference type="ARBA" id="ARBA00022694"/>
    </source>
</evidence>
<evidence type="ECO:0000256" key="4">
    <source>
        <dbReference type="ARBA" id="ARBA00022679"/>
    </source>
</evidence>
<keyword evidence="5 7" id="KW-0949">S-adenosyl-L-methionine</keyword>
<dbReference type="EC" id="2.1.1.33" evidence="7"/>
<dbReference type="NCBIfam" id="TIGR00091">
    <property type="entry name" value="tRNA (guanosine(46)-N7)-methyltransferase TrmB"/>
    <property type="match status" value="1"/>
</dbReference>
<evidence type="ECO:0000313" key="10">
    <source>
        <dbReference type="Proteomes" id="UP000324288"/>
    </source>
</evidence>
<feature type="binding site" evidence="7">
    <location>
        <position position="123"/>
    </location>
    <ligand>
        <name>S-adenosyl-L-methionine</name>
        <dbReference type="ChEBI" id="CHEBI:59789"/>
    </ligand>
</feature>
<dbReference type="Proteomes" id="UP000324288">
    <property type="component" value="Chromosome"/>
</dbReference>
<keyword evidence="6 7" id="KW-0819">tRNA processing</keyword>
<organism evidence="9 10">
    <name type="scientific">Lawsonella clevelandensis</name>
    <dbReference type="NCBI Taxonomy" id="1528099"/>
    <lineage>
        <taxon>Bacteria</taxon>
        <taxon>Bacillati</taxon>
        <taxon>Actinomycetota</taxon>
        <taxon>Actinomycetes</taxon>
        <taxon>Mycobacteriales</taxon>
        <taxon>Lawsonellaceae</taxon>
        <taxon>Lawsonella</taxon>
    </lineage>
</organism>
<dbReference type="GeneID" id="84894960"/>
<accession>A0A5E3ZXC7</accession>
<name>A0A5E3ZXC7_9ACTN</name>
<gene>
    <name evidence="7 9" type="primary">trmB</name>
    <name evidence="9" type="ORF">LC603019_01039</name>
</gene>
<evidence type="ECO:0000256" key="5">
    <source>
        <dbReference type="ARBA" id="ARBA00022691"/>
    </source>
</evidence>
<dbReference type="PROSITE" id="PS51625">
    <property type="entry name" value="SAM_MT_TRMB"/>
    <property type="match status" value="1"/>
</dbReference>